<dbReference type="RefSeq" id="XP_001024122.1">
    <property type="nucleotide sequence ID" value="XM_001024122.3"/>
</dbReference>
<keyword evidence="8" id="KW-1185">Reference proteome</keyword>
<accession>I7LX71</accession>
<evidence type="ECO:0000256" key="2">
    <source>
        <dbReference type="ARBA" id="ARBA00013064"/>
    </source>
</evidence>
<feature type="domain" description="Tyrosine specific protein phosphatases" evidence="6">
    <location>
        <begin position="89"/>
        <end position="145"/>
    </location>
</feature>
<dbReference type="GO" id="GO:0033550">
    <property type="term" value="F:MAP kinase tyrosine phosphatase activity"/>
    <property type="evidence" value="ECO:0007669"/>
    <property type="project" value="TreeGrafter"/>
</dbReference>
<dbReference type="EMBL" id="GG662464">
    <property type="protein sequence ID" value="EAS03877.1"/>
    <property type="molecule type" value="Genomic_DNA"/>
</dbReference>
<gene>
    <name evidence="7" type="ORF">TTHERM_00455160</name>
</gene>
<dbReference type="SMART" id="SM00195">
    <property type="entry name" value="DSPc"/>
    <property type="match status" value="1"/>
</dbReference>
<dbReference type="InterPro" id="IPR000387">
    <property type="entry name" value="Tyr_Pase_dom"/>
</dbReference>
<keyword evidence="4" id="KW-0904">Protein phosphatase</keyword>
<dbReference type="Proteomes" id="UP000009168">
    <property type="component" value="Unassembled WGS sequence"/>
</dbReference>
<proteinExistence type="inferred from homology"/>
<sequence length="169" mass="19829">MNISVFEEGQIWMNWYEQNSMDMIWQVQDKGNLWLGSLIAAQKIEQLQEQNIKAVITIAEGTKLKYPETLIPEHLVINAQDVESYDIKQHFDECIEFIERNINYGSVLVHCMAGVSRSASIVIAFLMKINRWNMEKAYKHAHSKRKQVSPNYGFLKQLRDFEYDLKLND</sequence>
<dbReference type="STRING" id="312017.I7LX71"/>
<dbReference type="PROSITE" id="PS50056">
    <property type="entry name" value="TYR_PHOSPHATASE_2"/>
    <property type="match status" value="1"/>
</dbReference>
<evidence type="ECO:0000259" key="5">
    <source>
        <dbReference type="PROSITE" id="PS50054"/>
    </source>
</evidence>
<dbReference type="CDD" id="cd14498">
    <property type="entry name" value="DSP"/>
    <property type="match status" value="1"/>
</dbReference>
<dbReference type="KEGG" id="tet:TTHERM_00455160"/>
<evidence type="ECO:0000256" key="1">
    <source>
        <dbReference type="ARBA" id="ARBA00008601"/>
    </source>
</evidence>
<organism evidence="7 8">
    <name type="scientific">Tetrahymena thermophila (strain SB210)</name>
    <dbReference type="NCBI Taxonomy" id="312017"/>
    <lineage>
        <taxon>Eukaryota</taxon>
        <taxon>Sar</taxon>
        <taxon>Alveolata</taxon>
        <taxon>Ciliophora</taxon>
        <taxon>Intramacronucleata</taxon>
        <taxon>Oligohymenophorea</taxon>
        <taxon>Hymenostomatida</taxon>
        <taxon>Tetrahymenina</taxon>
        <taxon>Tetrahymenidae</taxon>
        <taxon>Tetrahymena</taxon>
    </lineage>
</organism>
<evidence type="ECO:0000313" key="7">
    <source>
        <dbReference type="EMBL" id="EAS03877.1"/>
    </source>
</evidence>
<dbReference type="PROSITE" id="PS50054">
    <property type="entry name" value="TYR_PHOSPHATASE_DUAL"/>
    <property type="match status" value="1"/>
</dbReference>
<evidence type="ECO:0000256" key="4">
    <source>
        <dbReference type="ARBA" id="ARBA00022912"/>
    </source>
</evidence>
<comment type="similarity">
    <text evidence="1">Belongs to the protein-tyrosine phosphatase family. Non-receptor class dual specificity subfamily.</text>
</comment>
<dbReference type="GO" id="GO:0005737">
    <property type="term" value="C:cytoplasm"/>
    <property type="evidence" value="ECO:0007669"/>
    <property type="project" value="TreeGrafter"/>
</dbReference>
<dbReference type="GeneID" id="7841008"/>
<dbReference type="EC" id="3.1.3.48" evidence="2"/>
<evidence type="ECO:0000313" key="8">
    <source>
        <dbReference type="Proteomes" id="UP000009168"/>
    </source>
</evidence>
<name>I7LX71_TETTS</name>
<dbReference type="SUPFAM" id="SSF52799">
    <property type="entry name" value="(Phosphotyrosine protein) phosphatases II"/>
    <property type="match status" value="1"/>
</dbReference>
<feature type="domain" description="Tyrosine-protein phosphatase" evidence="5">
    <location>
        <begin position="25"/>
        <end position="167"/>
    </location>
</feature>
<dbReference type="OMA" id="KRTIVWP"/>
<dbReference type="PANTHER" id="PTHR10159:SF519">
    <property type="entry name" value="DUAL SPECIFICITY PROTEIN PHOSPHATASE MPK3"/>
    <property type="match status" value="1"/>
</dbReference>
<dbReference type="AlphaFoldDB" id="I7LX71"/>
<dbReference type="GO" id="GO:0008330">
    <property type="term" value="F:protein tyrosine/threonine phosphatase activity"/>
    <property type="evidence" value="ECO:0007669"/>
    <property type="project" value="TreeGrafter"/>
</dbReference>
<dbReference type="HOGENOM" id="CLU_027074_11_8_1"/>
<evidence type="ECO:0000259" key="6">
    <source>
        <dbReference type="PROSITE" id="PS50056"/>
    </source>
</evidence>
<dbReference type="GO" id="GO:0043409">
    <property type="term" value="P:negative regulation of MAPK cascade"/>
    <property type="evidence" value="ECO:0007669"/>
    <property type="project" value="TreeGrafter"/>
</dbReference>
<dbReference type="InterPro" id="IPR029021">
    <property type="entry name" value="Prot-tyrosine_phosphatase-like"/>
</dbReference>
<dbReference type="InParanoid" id="I7LX71"/>
<dbReference type="InterPro" id="IPR016130">
    <property type="entry name" value="Tyr_Pase_AS"/>
</dbReference>
<dbReference type="InterPro" id="IPR000340">
    <property type="entry name" value="Dual-sp_phosphatase_cat-dom"/>
</dbReference>
<dbReference type="eggNOG" id="KOG1716">
    <property type="taxonomic scope" value="Eukaryota"/>
</dbReference>
<dbReference type="Pfam" id="PF00782">
    <property type="entry name" value="DSPc"/>
    <property type="match status" value="1"/>
</dbReference>
<evidence type="ECO:0000256" key="3">
    <source>
        <dbReference type="ARBA" id="ARBA00022801"/>
    </source>
</evidence>
<protein>
    <recommendedName>
        <fullName evidence="2">protein-tyrosine-phosphatase</fullName>
        <ecNumber evidence="2">3.1.3.48</ecNumber>
    </recommendedName>
</protein>
<dbReference type="Gene3D" id="3.90.190.10">
    <property type="entry name" value="Protein tyrosine phosphatase superfamily"/>
    <property type="match status" value="1"/>
</dbReference>
<dbReference type="PROSITE" id="PS00383">
    <property type="entry name" value="TYR_PHOSPHATASE_1"/>
    <property type="match status" value="1"/>
</dbReference>
<dbReference type="PANTHER" id="PTHR10159">
    <property type="entry name" value="DUAL SPECIFICITY PROTEIN PHOSPHATASE"/>
    <property type="match status" value="1"/>
</dbReference>
<dbReference type="GO" id="GO:0017017">
    <property type="term" value="F:MAP kinase tyrosine/serine/threonine phosphatase activity"/>
    <property type="evidence" value="ECO:0007669"/>
    <property type="project" value="TreeGrafter"/>
</dbReference>
<dbReference type="InterPro" id="IPR020422">
    <property type="entry name" value="TYR_PHOSPHATASE_DUAL_dom"/>
</dbReference>
<keyword evidence="3" id="KW-0378">Hydrolase</keyword>
<dbReference type="OrthoDB" id="10252009at2759"/>
<reference evidence="8" key="1">
    <citation type="journal article" date="2006" name="PLoS Biol.">
        <title>Macronuclear genome sequence of the ciliate Tetrahymena thermophila, a model eukaryote.</title>
        <authorList>
            <person name="Eisen J.A."/>
            <person name="Coyne R.S."/>
            <person name="Wu M."/>
            <person name="Wu D."/>
            <person name="Thiagarajan M."/>
            <person name="Wortman J.R."/>
            <person name="Badger J.H."/>
            <person name="Ren Q."/>
            <person name="Amedeo P."/>
            <person name="Jones K.M."/>
            <person name="Tallon L.J."/>
            <person name="Delcher A.L."/>
            <person name="Salzberg S.L."/>
            <person name="Silva J.C."/>
            <person name="Haas B.J."/>
            <person name="Majoros W.H."/>
            <person name="Farzad M."/>
            <person name="Carlton J.M."/>
            <person name="Smith R.K. Jr."/>
            <person name="Garg J."/>
            <person name="Pearlman R.E."/>
            <person name="Karrer K.M."/>
            <person name="Sun L."/>
            <person name="Manning G."/>
            <person name="Elde N.C."/>
            <person name="Turkewitz A.P."/>
            <person name="Asai D.J."/>
            <person name="Wilkes D.E."/>
            <person name="Wang Y."/>
            <person name="Cai H."/>
            <person name="Collins K."/>
            <person name="Stewart B.A."/>
            <person name="Lee S.R."/>
            <person name="Wilamowska K."/>
            <person name="Weinberg Z."/>
            <person name="Ruzzo W.L."/>
            <person name="Wloga D."/>
            <person name="Gaertig J."/>
            <person name="Frankel J."/>
            <person name="Tsao C.-C."/>
            <person name="Gorovsky M.A."/>
            <person name="Keeling P.J."/>
            <person name="Waller R.F."/>
            <person name="Patron N.J."/>
            <person name="Cherry J.M."/>
            <person name="Stover N.A."/>
            <person name="Krieger C.J."/>
            <person name="del Toro C."/>
            <person name="Ryder H.F."/>
            <person name="Williamson S.C."/>
            <person name="Barbeau R.A."/>
            <person name="Hamilton E.P."/>
            <person name="Orias E."/>
        </authorList>
    </citation>
    <scope>NUCLEOTIDE SEQUENCE [LARGE SCALE GENOMIC DNA]</scope>
    <source>
        <strain evidence="8">SB210</strain>
    </source>
</reference>